<feature type="signal peptide" evidence="1">
    <location>
        <begin position="1"/>
        <end position="29"/>
    </location>
</feature>
<dbReference type="EMBL" id="PIGA01000010">
    <property type="protein sequence ID" value="PTP20509.1"/>
    <property type="molecule type" value="Genomic_DNA"/>
</dbReference>
<proteinExistence type="predicted"/>
<keyword evidence="1" id="KW-0732">Signal</keyword>
<name>A0A2T5EJT0_VIBSP</name>
<accession>A0A2T5EJT0</accession>
<evidence type="ECO:0000256" key="1">
    <source>
        <dbReference type="SAM" id="SignalP"/>
    </source>
</evidence>
<dbReference type="RefSeq" id="WP_017086046.1">
    <property type="nucleotide sequence ID" value="NZ_CAWNZY010000002.1"/>
</dbReference>
<evidence type="ECO:0000313" key="2">
    <source>
        <dbReference type="EMBL" id="PTP20509.1"/>
    </source>
</evidence>
<dbReference type="Pfam" id="PF06122">
    <property type="entry name" value="TraH"/>
    <property type="match status" value="1"/>
</dbReference>
<sequence length="479" mass="51840">MFRKNKLRKKALAICVASVLWTVPSISTANGLKSEMDALFNEMSNVTQPGVFETQRRGVLAGGRYTTKTRIFNENLVSFTPPSWKAGCGGVDLFGGSLSFVNSEQIVTLLRSVASNAKGYAFQLALDNVFPDGAKWIENFQKKIQQLNQYLGNSCQLAQGIVNDATSSFDLKHKTDASITATTTGLFDDVFSSKQEQGGSTPLEQLKSNNPDEYKKMIGNIIWKQLKKNNANAWFTYGDNTLLEAIMSVTGTVIIGDIVNDSHASITEKTTPITTLPGNKIQISDLITGSNVEIYSCGSDTENCLSAGATGGGVKTVNITGIKSQIEDMLIGSSTSTGIIFKFASNAGTLSTSEQNFLASLPVGIGAIIRNLSVLSKDSAMLFASESSGAISLAMMYSFTNELFRAAFIAISNSDSPYKQQALEVLRESQANMRAEFSILTAQYGDLSSQIEKYNNLLNNVRKQKYMLSTLTKAPRTKG</sequence>
<feature type="chain" id="PRO_5015644435" evidence="1">
    <location>
        <begin position="30"/>
        <end position="479"/>
    </location>
</feature>
<dbReference type="AlphaFoldDB" id="A0A2T5EJT0"/>
<dbReference type="InterPro" id="IPR010927">
    <property type="entry name" value="T4SS_TraH"/>
</dbReference>
<dbReference type="Proteomes" id="UP000244080">
    <property type="component" value="Unassembled WGS sequence"/>
</dbReference>
<comment type="caution">
    <text evidence="2">The sequence shown here is derived from an EMBL/GenBank/DDBJ whole genome shotgun (WGS) entry which is preliminary data.</text>
</comment>
<evidence type="ECO:0000313" key="3">
    <source>
        <dbReference type="Proteomes" id="UP000244080"/>
    </source>
</evidence>
<gene>
    <name evidence="2" type="ORF">CWO36_08275</name>
</gene>
<reference evidence="2 3" key="1">
    <citation type="submission" date="2017-11" db="EMBL/GenBank/DDBJ databases">
        <title>Population delineation of vibrios coincides with oyster pathogenicity.</title>
        <authorList>
            <person name="Bruto M."/>
            <person name="Labreuche Y."/>
            <person name="James A."/>
            <person name="Piel D."/>
            <person name="Chenivesse S."/>
            <person name="Petton B."/>
            <person name="Polz M.F."/>
            <person name="Le Roux F."/>
        </authorList>
    </citation>
    <scope>NUCLEOTIDE SEQUENCE [LARGE SCALE GENOMIC DNA]</scope>
    <source>
        <strain evidence="2 3">1F_55</strain>
    </source>
</reference>
<protein>
    <submittedName>
        <fullName evidence="2">Conjugal transfer protein TraH</fullName>
    </submittedName>
</protein>
<organism evidence="2 3">
    <name type="scientific">Vibrio splendidus</name>
    <dbReference type="NCBI Taxonomy" id="29497"/>
    <lineage>
        <taxon>Bacteria</taxon>
        <taxon>Pseudomonadati</taxon>
        <taxon>Pseudomonadota</taxon>
        <taxon>Gammaproteobacteria</taxon>
        <taxon>Vibrionales</taxon>
        <taxon>Vibrionaceae</taxon>
        <taxon>Vibrio</taxon>
    </lineage>
</organism>